<dbReference type="GO" id="GO:0042834">
    <property type="term" value="F:peptidoglycan binding"/>
    <property type="evidence" value="ECO:0007669"/>
    <property type="project" value="InterPro"/>
</dbReference>
<evidence type="ECO:0000256" key="1">
    <source>
        <dbReference type="SAM" id="MobiDB-lite"/>
    </source>
</evidence>
<dbReference type="InterPro" id="IPR036680">
    <property type="entry name" value="SPOR-like_sf"/>
</dbReference>
<proteinExistence type="predicted"/>
<protein>
    <submittedName>
        <fullName evidence="4">SPOR domain-containing protein</fullName>
    </submittedName>
</protein>
<accession>A0A8J7SKT8</accession>
<evidence type="ECO:0000259" key="3">
    <source>
        <dbReference type="PROSITE" id="PS51724"/>
    </source>
</evidence>
<organism evidence="4 5">
    <name type="scientific">Marivibrio halodurans</name>
    <dbReference type="NCBI Taxonomy" id="2039722"/>
    <lineage>
        <taxon>Bacteria</taxon>
        <taxon>Pseudomonadati</taxon>
        <taxon>Pseudomonadota</taxon>
        <taxon>Alphaproteobacteria</taxon>
        <taxon>Rhodospirillales</taxon>
        <taxon>Rhodospirillaceae</taxon>
        <taxon>Marivibrio</taxon>
    </lineage>
</organism>
<dbReference type="RefSeq" id="WP_210680316.1">
    <property type="nucleotide sequence ID" value="NZ_JAGMWN010000001.1"/>
</dbReference>
<keyword evidence="5" id="KW-1185">Reference proteome</keyword>
<feature type="compositionally biased region" description="Low complexity" evidence="1">
    <location>
        <begin position="215"/>
        <end position="244"/>
    </location>
</feature>
<dbReference type="PROSITE" id="PS51724">
    <property type="entry name" value="SPOR"/>
    <property type="match status" value="1"/>
</dbReference>
<evidence type="ECO:0000256" key="2">
    <source>
        <dbReference type="SAM" id="Phobius"/>
    </source>
</evidence>
<dbReference type="InterPro" id="IPR007730">
    <property type="entry name" value="SPOR-like_dom"/>
</dbReference>
<feature type="region of interest" description="Disordered" evidence="1">
    <location>
        <begin position="16"/>
        <end position="35"/>
    </location>
</feature>
<feature type="transmembrane region" description="Helical" evidence="2">
    <location>
        <begin position="42"/>
        <end position="62"/>
    </location>
</feature>
<feature type="region of interest" description="Disordered" evidence="1">
    <location>
        <begin position="108"/>
        <end position="251"/>
    </location>
</feature>
<feature type="domain" description="SPOR" evidence="3">
    <location>
        <begin position="244"/>
        <end position="329"/>
    </location>
</feature>
<dbReference type="SUPFAM" id="SSF110997">
    <property type="entry name" value="Sporulation related repeat"/>
    <property type="match status" value="1"/>
</dbReference>
<evidence type="ECO:0000313" key="4">
    <source>
        <dbReference type="EMBL" id="MBP5855741.1"/>
    </source>
</evidence>
<dbReference type="Proteomes" id="UP000672602">
    <property type="component" value="Unassembled WGS sequence"/>
</dbReference>
<feature type="compositionally biased region" description="Polar residues" evidence="1">
    <location>
        <begin position="204"/>
        <end position="214"/>
    </location>
</feature>
<sequence>MSRELDDLEREFADLEGQADYDGGHGGGGHGGGGRRRGLRTLPIAVAVIAVLVFGGIVWYAYNQGVRSGSEDAAPLLAPEGEAKVQPTDPGGMEIPHTDKQVFNRISGEEGEERVERILPPPEDPMQPPAPERQQAAGQSGGAPAVETPTMPSITDNSAGQGTAPGTGEGIEPVPPLPDSKLAEPSAEPPTAAPAPDESGTEAGGQTNAAPEQQATPESRSEPAAASQQPAQQPAQQSAQTASADPTSGWQVQIAALSSEADARAAWSRVQQAHDAELGDLTLAVQRAEVNGKTYYRVRGGPLASRDAANAVCTALKAKEQACLVVRPGG</sequence>
<dbReference type="EMBL" id="JAGMWN010000001">
    <property type="protein sequence ID" value="MBP5855741.1"/>
    <property type="molecule type" value="Genomic_DNA"/>
</dbReference>
<evidence type="ECO:0000313" key="5">
    <source>
        <dbReference type="Proteomes" id="UP000672602"/>
    </source>
</evidence>
<gene>
    <name evidence="4" type="ORF">KAJ83_01875</name>
</gene>
<name>A0A8J7SKT8_9PROT</name>
<feature type="compositionally biased region" description="Pro residues" evidence="1">
    <location>
        <begin position="119"/>
        <end position="131"/>
    </location>
</feature>
<comment type="caution">
    <text evidence="4">The sequence shown here is derived from an EMBL/GenBank/DDBJ whole genome shotgun (WGS) entry which is preliminary data.</text>
</comment>
<dbReference type="AlphaFoldDB" id="A0A8J7SKT8"/>
<dbReference type="Pfam" id="PF05036">
    <property type="entry name" value="SPOR"/>
    <property type="match status" value="1"/>
</dbReference>
<reference evidence="4" key="1">
    <citation type="submission" date="2021-04" db="EMBL/GenBank/DDBJ databases">
        <authorList>
            <person name="Zhang D.-C."/>
        </authorList>
    </citation>
    <scope>NUCLEOTIDE SEQUENCE</scope>
    <source>
        <strain evidence="4">CGMCC 1.15697</strain>
    </source>
</reference>
<dbReference type="Gene3D" id="3.30.70.1070">
    <property type="entry name" value="Sporulation related repeat"/>
    <property type="match status" value="1"/>
</dbReference>
<keyword evidence="2" id="KW-1133">Transmembrane helix</keyword>
<keyword evidence="2" id="KW-0812">Transmembrane</keyword>
<keyword evidence="2" id="KW-0472">Membrane</keyword>
<feature type="compositionally biased region" description="Polar residues" evidence="1">
    <location>
        <begin position="150"/>
        <end position="161"/>
    </location>
</feature>